<evidence type="ECO:0000259" key="1">
    <source>
        <dbReference type="Pfam" id="PF12802"/>
    </source>
</evidence>
<dbReference type="Proteomes" id="UP000197290">
    <property type="component" value="Unassembled WGS sequence"/>
</dbReference>
<organism evidence="2 3">
    <name type="scientific">Sphingomonas dokdonensis</name>
    <dbReference type="NCBI Taxonomy" id="344880"/>
    <lineage>
        <taxon>Bacteria</taxon>
        <taxon>Pseudomonadati</taxon>
        <taxon>Pseudomonadota</taxon>
        <taxon>Alphaproteobacteria</taxon>
        <taxon>Sphingomonadales</taxon>
        <taxon>Sphingomonadaceae</taxon>
        <taxon>Sphingomonas</taxon>
    </lineage>
</organism>
<reference evidence="2 3" key="1">
    <citation type="submission" date="2017-03" db="EMBL/GenBank/DDBJ databases">
        <title>Genome sequence of Sphingomonas dokdonensis DSM 21029.</title>
        <authorList>
            <person name="Poehlein A."/>
            <person name="Wuebbeler J.H."/>
            <person name="Steinbuechel A."/>
            <person name="Daniel R."/>
        </authorList>
    </citation>
    <scope>NUCLEOTIDE SEQUENCE [LARGE SCALE GENOMIC DNA]</scope>
    <source>
        <strain evidence="2 3">DSM 21029</strain>
    </source>
</reference>
<gene>
    <name evidence="2" type="ORF">SPDO_10210</name>
</gene>
<dbReference type="PANTHER" id="PTHR33164:SF43">
    <property type="entry name" value="HTH-TYPE TRANSCRIPTIONAL REPRESSOR YETL"/>
    <property type="match status" value="1"/>
</dbReference>
<feature type="domain" description="HTH marR-type" evidence="1">
    <location>
        <begin position="32"/>
        <end position="88"/>
    </location>
</feature>
<dbReference type="Pfam" id="PF12802">
    <property type="entry name" value="MarR_2"/>
    <property type="match status" value="1"/>
</dbReference>
<dbReference type="AlphaFoldDB" id="A0A245ZMQ5"/>
<dbReference type="InterPro" id="IPR039422">
    <property type="entry name" value="MarR/SlyA-like"/>
</dbReference>
<dbReference type="InterPro" id="IPR000835">
    <property type="entry name" value="HTH_MarR-typ"/>
</dbReference>
<evidence type="ECO:0000313" key="2">
    <source>
        <dbReference type="EMBL" id="OWK31016.1"/>
    </source>
</evidence>
<dbReference type="SUPFAM" id="SSF46785">
    <property type="entry name" value="Winged helix' DNA-binding domain"/>
    <property type="match status" value="1"/>
</dbReference>
<dbReference type="PANTHER" id="PTHR33164">
    <property type="entry name" value="TRANSCRIPTIONAL REGULATOR, MARR FAMILY"/>
    <property type="match status" value="1"/>
</dbReference>
<keyword evidence="3" id="KW-1185">Reference proteome</keyword>
<dbReference type="RefSeq" id="WP_088366417.1">
    <property type="nucleotide sequence ID" value="NZ_NBBI01000002.1"/>
</dbReference>
<name>A0A245ZMQ5_9SPHN</name>
<dbReference type="InterPro" id="IPR036390">
    <property type="entry name" value="WH_DNA-bd_sf"/>
</dbReference>
<proteinExistence type="predicted"/>
<protein>
    <submittedName>
        <fullName evidence="2">MarR family protein</fullName>
    </submittedName>
</protein>
<evidence type="ECO:0000313" key="3">
    <source>
        <dbReference type="Proteomes" id="UP000197290"/>
    </source>
</evidence>
<dbReference type="EMBL" id="NBBI01000002">
    <property type="protein sequence ID" value="OWK31016.1"/>
    <property type="molecule type" value="Genomic_DNA"/>
</dbReference>
<dbReference type="GO" id="GO:0003700">
    <property type="term" value="F:DNA-binding transcription factor activity"/>
    <property type="evidence" value="ECO:0007669"/>
    <property type="project" value="InterPro"/>
</dbReference>
<comment type="caution">
    <text evidence="2">The sequence shown here is derived from an EMBL/GenBank/DDBJ whole genome shotgun (WGS) entry which is preliminary data.</text>
</comment>
<dbReference type="GO" id="GO:0006950">
    <property type="term" value="P:response to stress"/>
    <property type="evidence" value="ECO:0007669"/>
    <property type="project" value="TreeGrafter"/>
</dbReference>
<dbReference type="OrthoDB" id="582199at2"/>
<dbReference type="InterPro" id="IPR036388">
    <property type="entry name" value="WH-like_DNA-bd_sf"/>
</dbReference>
<dbReference type="Gene3D" id="1.10.10.10">
    <property type="entry name" value="Winged helix-like DNA-binding domain superfamily/Winged helix DNA-binding domain"/>
    <property type="match status" value="1"/>
</dbReference>
<accession>A0A245ZMQ5</accession>
<sequence length="140" mass="15827">MKSIELMMHLFQRFCWLDERLQARLHGHGWPDVSRAQSMVMINIVSGVTRPSEIARRLGISRQAIHTTVQQMIDKGIVTLAPDADDARHKQLRLTDFGERMRGDAQAVMGDLTDQIAGTIGEQRFEALLETLATDWEQAA</sequence>